<dbReference type="GO" id="GO:0006508">
    <property type="term" value="P:proteolysis"/>
    <property type="evidence" value="ECO:0007669"/>
    <property type="project" value="UniProtKB-KW"/>
</dbReference>
<organism evidence="9 10">
    <name type="scientific">Fervidobacterium thailandense</name>
    <dbReference type="NCBI Taxonomy" id="1008305"/>
    <lineage>
        <taxon>Bacteria</taxon>
        <taxon>Thermotogati</taxon>
        <taxon>Thermotogota</taxon>
        <taxon>Thermotogae</taxon>
        <taxon>Thermotogales</taxon>
        <taxon>Fervidobacteriaceae</taxon>
        <taxon>Fervidobacterium</taxon>
    </lineage>
</organism>
<dbReference type="EMBL" id="LWAF01000002">
    <property type="protein sequence ID" value="ODN31193.1"/>
    <property type="molecule type" value="Genomic_DNA"/>
</dbReference>
<dbReference type="CDD" id="cd05656">
    <property type="entry name" value="M42_Frv"/>
    <property type="match status" value="1"/>
</dbReference>
<evidence type="ECO:0000313" key="9">
    <source>
        <dbReference type="EMBL" id="ODN31193.1"/>
    </source>
</evidence>
<reference evidence="10" key="1">
    <citation type="submission" date="2016-04" db="EMBL/GenBank/DDBJ databases">
        <title>The genome sequence project of a novel Fervidobacterium isolate from a hot spring in Thailand.</title>
        <authorList>
            <person name="Gonzalez J.M."/>
            <person name="Cuecas A."/>
            <person name="Kanoksilapatham W."/>
        </authorList>
    </citation>
    <scope>NUCLEOTIDE SEQUENCE [LARGE SCALE GENOMIC DNA]</scope>
    <source>
        <strain evidence="10">FC2004</strain>
    </source>
</reference>
<dbReference type="SUPFAM" id="SSF101821">
    <property type="entry name" value="Aminopeptidase/glucanase lid domain"/>
    <property type="match status" value="1"/>
</dbReference>
<dbReference type="Gene3D" id="2.40.30.40">
    <property type="entry name" value="Peptidase M42, domain 2"/>
    <property type="match status" value="1"/>
</dbReference>
<dbReference type="PANTHER" id="PTHR32481:SF9">
    <property type="entry name" value="ENDOGLUCANASE"/>
    <property type="match status" value="1"/>
</dbReference>
<name>A0A1E3G5Q4_9BACT</name>
<feature type="binding site" evidence="8">
    <location>
        <position position="207"/>
    </location>
    <ligand>
        <name>Zn(2+)</name>
        <dbReference type="ChEBI" id="CHEBI:29105"/>
        <label>2</label>
    </ligand>
</feature>
<comment type="caution">
    <text evidence="9">The sequence shown here is derived from an EMBL/GenBank/DDBJ whole genome shotgun (WGS) entry which is preliminary data.</text>
</comment>
<comment type="cofactor">
    <cofactor evidence="8">
        <name>a divalent metal cation</name>
        <dbReference type="ChEBI" id="CHEBI:60240"/>
    </cofactor>
    <text evidence="8">Binds 2 divalent metal cations per subunit.</text>
</comment>
<keyword evidence="2 9" id="KW-0031">Aminopeptidase</keyword>
<sequence length="343" mass="37625">MEVSIVGTLEGLVKKLTEVSSPSGREEEIRRAILEELEGHIDGYRVDKLGNLIVWKNGTSGKKILLDAHMDEIGVVVTNIDDRGFLKIDRVGGVSPYTVFQNRLRFGNVLGIVGIEGETSEELQGNIQKMSFEKLFVDIGARSREEAEKLCPIGTFGTFDSYFYSFGDFMVSKSMDDRIGCAVIVEVFKKLSNPKHTVFGVFAVQEEVGLIGAHVAGYDIEPDVAIAIDVTGVGDTPKGLKRVPMALGKGTCLKVKDAYSISNRRILEKFKELAEKHNIPHQMEVLIYGGTDAAGYQATKSGIPSATLSIPTRYIHTPSEMVDKRDVEATIELTVKYCEEGLG</sequence>
<evidence type="ECO:0000256" key="4">
    <source>
        <dbReference type="ARBA" id="ARBA00022723"/>
    </source>
</evidence>
<keyword evidence="3" id="KW-0645">Protease</keyword>
<feature type="binding site" evidence="8">
    <location>
        <position position="229"/>
    </location>
    <ligand>
        <name>Zn(2+)</name>
        <dbReference type="ChEBI" id="CHEBI:29105"/>
        <label>1</label>
    </ligand>
</feature>
<dbReference type="InterPro" id="IPR008007">
    <property type="entry name" value="Peptidase_M42"/>
</dbReference>
<dbReference type="AlphaFoldDB" id="A0A1E3G5Q4"/>
<dbReference type="GO" id="GO:0004177">
    <property type="term" value="F:aminopeptidase activity"/>
    <property type="evidence" value="ECO:0007669"/>
    <property type="project" value="UniProtKB-UniRule"/>
</dbReference>
<dbReference type="PIRSF" id="PIRSF001123">
    <property type="entry name" value="PepA_GA"/>
    <property type="match status" value="1"/>
</dbReference>
<evidence type="ECO:0000256" key="7">
    <source>
        <dbReference type="PIRSR" id="PIRSR001123-1"/>
    </source>
</evidence>
<feature type="binding site" evidence="8">
    <location>
        <position position="176"/>
    </location>
    <ligand>
        <name>Zn(2+)</name>
        <dbReference type="ChEBI" id="CHEBI:29105"/>
        <label>1</label>
    </ligand>
</feature>
<comment type="similarity">
    <text evidence="1 6">Belongs to the peptidase M42 family.</text>
</comment>
<feature type="binding site" evidence="8">
    <location>
        <position position="176"/>
    </location>
    <ligand>
        <name>Zn(2+)</name>
        <dbReference type="ChEBI" id="CHEBI:29105"/>
        <label>2</label>
    </ligand>
</feature>
<dbReference type="GO" id="GO:0046872">
    <property type="term" value="F:metal ion binding"/>
    <property type="evidence" value="ECO:0007669"/>
    <property type="project" value="UniProtKB-UniRule"/>
</dbReference>
<dbReference type="PANTHER" id="PTHR32481">
    <property type="entry name" value="AMINOPEPTIDASE"/>
    <property type="match status" value="1"/>
</dbReference>
<keyword evidence="5" id="KW-0378">Hydrolase</keyword>
<dbReference type="SUPFAM" id="SSF53187">
    <property type="entry name" value="Zn-dependent exopeptidases"/>
    <property type="match status" value="1"/>
</dbReference>
<dbReference type="OrthoDB" id="48055at2"/>
<evidence type="ECO:0000256" key="2">
    <source>
        <dbReference type="ARBA" id="ARBA00022438"/>
    </source>
</evidence>
<feature type="active site" description="Proton acceptor" evidence="7">
    <location>
        <position position="206"/>
    </location>
</feature>
<gene>
    <name evidence="9" type="ORF">A4H02_02210</name>
</gene>
<dbReference type="InterPro" id="IPR023367">
    <property type="entry name" value="Peptidase_M42_dom2"/>
</dbReference>
<dbReference type="Gene3D" id="3.40.630.10">
    <property type="entry name" value="Zn peptidases"/>
    <property type="match status" value="1"/>
</dbReference>
<evidence type="ECO:0000256" key="8">
    <source>
        <dbReference type="PIRSR" id="PIRSR001123-2"/>
    </source>
</evidence>
<dbReference type="STRING" id="1008305.A4H02_02210"/>
<dbReference type="InterPro" id="IPR051464">
    <property type="entry name" value="Peptidase_M42_aminopept"/>
</dbReference>
<protein>
    <submittedName>
        <fullName evidence="9">Aminopeptidase</fullName>
    </submittedName>
</protein>
<feature type="binding site" evidence="8">
    <location>
        <position position="69"/>
    </location>
    <ligand>
        <name>Zn(2+)</name>
        <dbReference type="ChEBI" id="CHEBI:29105"/>
        <label>1</label>
    </ligand>
</feature>
<evidence type="ECO:0000256" key="5">
    <source>
        <dbReference type="ARBA" id="ARBA00022801"/>
    </source>
</evidence>
<dbReference type="Proteomes" id="UP000094570">
    <property type="component" value="Unassembled WGS sequence"/>
</dbReference>
<proteinExistence type="inferred from homology"/>
<evidence type="ECO:0000256" key="1">
    <source>
        <dbReference type="ARBA" id="ARBA00006272"/>
    </source>
</evidence>
<accession>A0A1E3G5Q4</accession>
<evidence type="ECO:0000313" key="10">
    <source>
        <dbReference type="Proteomes" id="UP000094570"/>
    </source>
</evidence>
<keyword evidence="10" id="KW-1185">Reference proteome</keyword>
<evidence type="ECO:0000256" key="3">
    <source>
        <dbReference type="ARBA" id="ARBA00022670"/>
    </source>
</evidence>
<feature type="binding site" evidence="8">
    <location>
        <position position="316"/>
    </location>
    <ligand>
        <name>Zn(2+)</name>
        <dbReference type="ChEBI" id="CHEBI:29105"/>
        <label>2</label>
    </ligand>
</feature>
<keyword evidence="4 8" id="KW-0479">Metal-binding</keyword>
<dbReference type="Pfam" id="PF05343">
    <property type="entry name" value="Peptidase_M42"/>
    <property type="match status" value="1"/>
</dbReference>
<evidence type="ECO:0000256" key="6">
    <source>
        <dbReference type="PIRNR" id="PIRNR001123"/>
    </source>
</evidence>